<dbReference type="STRING" id="765257.A0A0C9XQZ2"/>
<name>A0A0C9XQZ2_9AGAM</name>
<evidence type="ECO:0000313" key="2">
    <source>
        <dbReference type="EMBL" id="KIK14700.1"/>
    </source>
</evidence>
<protein>
    <submittedName>
        <fullName evidence="2">Uncharacterized protein</fullName>
    </submittedName>
</protein>
<proteinExistence type="predicted"/>
<dbReference type="Proteomes" id="UP000054018">
    <property type="component" value="Unassembled WGS sequence"/>
</dbReference>
<dbReference type="InterPro" id="IPR041078">
    <property type="entry name" value="Plavaka"/>
</dbReference>
<reference evidence="2 3" key="1">
    <citation type="submission" date="2014-04" db="EMBL/GenBank/DDBJ databases">
        <authorList>
            <consortium name="DOE Joint Genome Institute"/>
            <person name="Kuo A."/>
            <person name="Kohler A."/>
            <person name="Costa M.D."/>
            <person name="Nagy L.G."/>
            <person name="Floudas D."/>
            <person name="Copeland A."/>
            <person name="Barry K.W."/>
            <person name="Cichocki N."/>
            <person name="Veneault-Fourrey C."/>
            <person name="LaButti K."/>
            <person name="Lindquist E.A."/>
            <person name="Lipzen A."/>
            <person name="Lundell T."/>
            <person name="Morin E."/>
            <person name="Murat C."/>
            <person name="Sun H."/>
            <person name="Tunlid A."/>
            <person name="Henrissat B."/>
            <person name="Grigoriev I.V."/>
            <person name="Hibbett D.S."/>
            <person name="Martin F."/>
            <person name="Nordberg H.P."/>
            <person name="Cantor M.N."/>
            <person name="Hua S.X."/>
        </authorList>
    </citation>
    <scope>NUCLEOTIDE SEQUENCE [LARGE SCALE GENOMIC DNA]</scope>
    <source>
        <strain evidence="2 3">441</strain>
    </source>
</reference>
<organism evidence="2 3">
    <name type="scientific">Pisolithus microcarpus 441</name>
    <dbReference type="NCBI Taxonomy" id="765257"/>
    <lineage>
        <taxon>Eukaryota</taxon>
        <taxon>Fungi</taxon>
        <taxon>Dikarya</taxon>
        <taxon>Basidiomycota</taxon>
        <taxon>Agaricomycotina</taxon>
        <taxon>Agaricomycetes</taxon>
        <taxon>Agaricomycetidae</taxon>
        <taxon>Boletales</taxon>
        <taxon>Sclerodermatineae</taxon>
        <taxon>Pisolithaceae</taxon>
        <taxon>Pisolithus</taxon>
    </lineage>
</organism>
<evidence type="ECO:0000256" key="1">
    <source>
        <dbReference type="SAM" id="MobiDB-lite"/>
    </source>
</evidence>
<sequence>MSVWRLMTWMLTGSKQKSDAEVNRLVSCVITADDFWPEDLRHFNARTELKRFDASEEDLQSDHIFRKDGWMETSVSIEVPTRDRDPDGNGQTFTVSSFFYRKLTAVIETAFSDCASKFFHLTPFRRIWQSAVTGKEQQLYDELYTSDAWIKAHDEVQKQRRDDGCTLEWVIAGLMLSSDATHLTQFGHASAWPVYLFFGNQSKYMRIPQTIFDFISQFTKKKNRGDILAHCKRELVHAVWKILLDEDFVNAHKDGIVVKCYDGVCRRIFPRIFTYSADYPEKALLATIRDKGECPCPRCLLPKGNFSRLGLLSDLATRTANIRQYFCNRVIAARDAIYKLGAPIKGAALEQFLKGMLLVPTLNSFAEILGPLGWNIFAMFTVNLLHEFELGVFKSVFRHLLRLLYAINPEAINILNMRFREIRSFGKASIRRFPLDVSEMHQCAAWHFQNVLQCAIPAFEGLFPPDHDNVIRTLLFRLAQWHALAKLRLHMDDSLELLKHATRLLGQQLRKFQEFTCASFQTTELPFETAAWQRAREAKVDSTSASRSGMCWPKTFNLSTYKMHALGDYADTIRMFGTTDSYTTQIGELAHRQIKKFYQCTNKHNPMSQLAKQERRFTHVCRELDDIVDSDSEEKEENIPLTSRYHLSYRNAVNLATFLNDHNGDPAIKDFIPRLRAHLLARLQNFVNNLNCVFMPKRLQLNFMTYDICCDQDTLYSDRGDTIMMRSCEEGAGAHPFWYARLIRACIFHVYYEGARHYMDVLWVRWLGVEPGYCWGINQARLPKVGFVPDCESAGAFGFVDPALVIRACHLIPVFTEGRTDSLLCQGPSLVWPKDEVDNWTSYYVNIFADRDMFARFSHVGVGHEAQYSVSVQMNLEDISDDSNEGESSQVPGNEGPLGEREYEASRMDDVDPLSSSDDEDEDCINLESSLDGDGSGRESYSEEDTDVDPIF</sequence>
<evidence type="ECO:0000313" key="3">
    <source>
        <dbReference type="Proteomes" id="UP000054018"/>
    </source>
</evidence>
<feature type="compositionally biased region" description="Basic and acidic residues" evidence="1">
    <location>
        <begin position="898"/>
        <end position="910"/>
    </location>
</feature>
<dbReference type="AlphaFoldDB" id="A0A0C9XQZ2"/>
<accession>A0A0C9XQZ2</accession>
<reference evidence="3" key="2">
    <citation type="submission" date="2015-01" db="EMBL/GenBank/DDBJ databases">
        <title>Evolutionary Origins and Diversification of the Mycorrhizal Mutualists.</title>
        <authorList>
            <consortium name="DOE Joint Genome Institute"/>
            <consortium name="Mycorrhizal Genomics Consortium"/>
            <person name="Kohler A."/>
            <person name="Kuo A."/>
            <person name="Nagy L.G."/>
            <person name="Floudas D."/>
            <person name="Copeland A."/>
            <person name="Barry K.W."/>
            <person name="Cichocki N."/>
            <person name="Veneault-Fourrey C."/>
            <person name="LaButti K."/>
            <person name="Lindquist E.A."/>
            <person name="Lipzen A."/>
            <person name="Lundell T."/>
            <person name="Morin E."/>
            <person name="Murat C."/>
            <person name="Riley R."/>
            <person name="Ohm R."/>
            <person name="Sun H."/>
            <person name="Tunlid A."/>
            <person name="Henrissat B."/>
            <person name="Grigoriev I.V."/>
            <person name="Hibbett D.S."/>
            <person name="Martin F."/>
        </authorList>
    </citation>
    <scope>NUCLEOTIDE SEQUENCE [LARGE SCALE GENOMIC DNA]</scope>
    <source>
        <strain evidence="3">441</strain>
    </source>
</reference>
<gene>
    <name evidence="2" type="ORF">PISMIDRAFT_17112</name>
</gene>
<keyword evidence="3" id="KW-1185">Reference proteome</keyword>
<feature type="compositionally biased region" description="Acidic residues" evidence="1">
    <location>
        <begin position="942"/>
        <end position="952"/>
    </location>
</feature>
<feature type="region of interest" description="Disordered" evidence="1">
    <location>
        <begin position="880"/>
        <end position="952"/>
    </location>
</feature>
<dbReference type="Pfam" id="PF18759">
    <property type="entry name" value="Plavaka"/>
    <property type="match status" value="1"/>
</dbReference>
<dbReference type="EMBL" id="KN833926">
    <property type="protein sequence ID" value="KIK14700.1"/>
    <property type="molecule type" value="Genomic_DNA"/>
</dbReference>
<dbReference type="HOGENOM" id="CLU_002498_0_1_1"/>
<dbReference type="OrthoDB" id="3183767at2759"/>